<organism evidence="1 2">
    <name type="scientific">Brachionus plicatilis</name>
    <name type="common">Marine rotifer</name>
    <name type="synonym">Brachionus muelleri</name>
    <dbReference type="NCBI Taxonomy" id="10195"/>
    <lineage>
        <taxon>Eukaryota</taxon>
        <taxon>Metazoa</taxon>
        <taxon>Spiralia</taxon>
        <taxon>Gnathifera</taxon>
        <taxon>Rotifera</taxon>
        <taxon>Eurotatoria</taxon>
        <taxon>Monogononta</taxon>
        <taxon>Pseudotrocha</taxon>
        <taxon>Ploima</taxon>
        <taxon>Brachionidae</taxon>
        <taxon>Brachionus</taxon>
    </lineage>
</organism>
<accession>A0A3M7SCW9</accession>
<sequence>MKLSSSWSYSLSSHSLNSYGLGLLDSYFNIFRYQQTPNLAFTLRIYSNFGINSKILKKLSMLLSLNSPKLLFVLGNKSELSRLLLMVLVPYRTKLRFGICSWSSRQRFTKN</sequence>
<name>A0A3M7SCW9_BRAPC</name>
<dbReference type="AlphaFoldDB" id="A0A3M7SCW9"/>
<dbReference type="Proteomes" id="UP000276133">
    <property type="component" value="Unassembled WGS sequence"/>
</dbReference>
<evidence type="ECO:0000313" key="1">
    <source>
        <dbReference type="EMBL" id="RNA33388.1"/>
    </source>
</evidence>
<gene>
    <name evidence="1" type="ORF">BpHYR1_045184</name>
</gene>
<dbReference type="EMBL" id="REGN01001647">
    <property type="protein sequence ID" value="RNA33388.1"/>
    <property type="molecule type" value="Genomic_DNA"/>
</dbReference>
<protein>
    <submittedName>
        <fullName evidence="1">Uncharacterized protein</fullName>
    </submittedName>
</protein>
<keyword evidence="2" id="KW-1185">Reference proteome</keyword>
<reference evidence="1 2" key="1">
    <citation type="journal article" date="2018" name="Sci. Rep.">
        <title>Genomic signatures of local adaptation to the degree of environmental predictability in rotifers.</title>
        <authorList>
            <person name="Franch-Gras L."/>
            <person name="Hahn C."/>
            <person name="Garcia-Roger E.M."/>
            <person name="Carmona M.J."/>
            <person name="Serra M."/>
            <person name="Gomez A."/>
        </authorList>
    </citation>
    <scope>NUCLEOTIDE SEQUENCE [LARGE SCALE GENOMIC DNA]</scope>
    <source>
        <strain evidence="1">HYR1</strain>
    </source>
</reference>
<comment type="caution">
    <text evidence="1">The sequence shown here is derived from an EMBL/GenBank/DDBJ whole genome shotgun (WGS) entry which is preliminary data.</text>
</comment>
<evidence type="ECO:0000313" key="2">
    <source>
        <dbReference type="Proteomes" id="UP000276133"/>
    </source>
</evidence>
<proteinExistence type="predicted"/>